<accession>G9A409</accession>
<protein>
    <submittedName>
        <fullName evidence="1">Uncharacterized protein</fullName>
    </submittedName>
</protein>
<gene>
    <name evidence="1" type="ordered locus">SFHH103_00966</name>
</gene>
<dbReference type="EMBL" id="HE616890">
    <property type="protein sequence ID" value="CCE95465.1"/>
    <property type="molecule type" value="Genomic_DNA"/>
</dbReference>
<dbReference type="KEGG" id="sfh:SFHH103_00966"/>
<evidence type="ECO:0000313" key="2">
    <source>
        <dbReference type="Proteomes" id="UP000007735"/>
    </source>
</evidence>
<organism evidence="1 2">
    <name type="scientific">Sinorhizobium fredii (strain HH103)</name>
    <dbReference type="NCBI Taxonomy" id="1117943"/>
    <lineage>
        <taxon>Bacteria</taxon>
        <taxon>Pseudomonadati</taxon>
        <taxon>Pseudomonadota</taxon>
        <taxon>Alphaproteobacteria</taxon>
        <taxon>Hyphomicrobiales</taxon>
        <taxon>Rhizobiaceae</taxon>
        <taxon>Sinorhizobium/Ensifer group</taxon>
        <taxon>Sinorhizobium</taxon>
    </lineage>
</organism>
<dbReference type="HOGENOM" id="CLU_3391019_0_0_5"/>
<dbReference type="AlphaFoldDB" id="G9A409"/>
<sequence length="32" mass="3183">MLKPGPAFVILSSMALSINRSGGGIRSPGNGP</sequence>
<reference evidence="1 2" key="1">
    <citation type="journal article" date="2012" name="J. Bacteriol.">
        <title>Genome sequence of the soybean symbiont Sinorhizobium fredii HH103.</title>
        <authorList>
            <person name="Weidner S."/>
            <person name="Becker A."/>
            <person name="Bonilla I."/>
            <person name="Jaenicke S."/>
            <person name="Lloret J."/>
            <person name="Margaret I."/>
            <person name="Puhler A."/>
            <person name="Ruiz-Sainz J.E."/>
            <person name="Schneiker-Bekel S."/>
            <person name="Szczepanowski R."/>
            <person name="Vinardell J.M."/>
            <person name="Zehner S."/>
            <person name="Gottfert M."/>
        </authorList>
    </citation>
    <scope>NUCLEOTIDE SEQUENCE [LARGE SCALE GENOMIC DNA]</scope>
    <source>
        <strain evidence="1 2">HH103</strain>
    </source>
</reference>
<dbReference type="Proteomes" id="UP000007735">
    <property type="component" value="Chromosome"/>
</dbReference>
<evidence type="ECO:0000313" key="1">
    <source>
        <dbReference type="EMBL" id="CCE95465.1"/>
    </source>
</evidence>
<proteinExistence type="predicted"/>
<name>G9A409_SINF1</name>